<organism evidence="2">
    <name type="scientific">Clostridium perfringens</name>
    <dbReference type="NCBI Taxonomy" id="1502"/>
    <lineage>
        <taxon>Bacteria</taxon>
        <taxon>Bacillati</taxon>
        <taxon>Bacillota</taxon>
        <taxon>Clostridia</taxon>
        <taxon>Eubacteriales</taxon>
        <taxon>Clostridiaceae</taxon>
        <taxon>Clostridium</taxon>
    </lineage>
</organism>
<name>A0A411AMF3_CLOPF</name>
<reference evidence="2" key="1">
    <citation type="submission" date="2018-12" db="EMBL/GenBank/DDBJ databases">
        <title>Identification of novel toxin homologs and associated mobile genetic elements in Clostridium perfringens.</title>
        <authorList>
            <person name="Moore R.J."/>
            <person name="Lacey J.A."/>
            <person name="Johanesen P.A."/>
            <person name="Lyras D."/>
        </authorList>
    </citation>
    <scope>NUCLEOTIDE SEQUENCE</scope>
    <source>
        <strain evidence="2">NY83906550</strain>
        <plasmid evidence="2">pCPNY83906550-1</plasmid>
    </source>
</reference>
<dbReference type="InterPro" id="IPR032834">
    <property type="entry name" value="NatK-like_C"/>
</dbReference>
<accession>A0A411AMF3</accession>
<geneLocation type="plasmid" evidence="2">
    <name>pCPNY83906550-1</name>
</geneLocation>
<feature type="domain" description="Sensor histidine kinase NatK-like C-terminal" evidence="1">
    <location>
        <begin position="317"/>
        <end position="412"/>
    </location>
</feature>
<gene>
    <name evidence="2" type="ORF">pCPNY83906550-1_00046</name>
</gene>
<dbReference type="SUPFAM" id="SSF55874">
    <property type="entry name" value="ATPase domain of HSP90 chaperone/DNA topoisomerase II/histidine kinase"/>
    <property type="match status" value="1"/>
</dbReference>
<evidence type="ECO:0000313" key="2">
    <source>
        <dbReference type="EMBL" id="QAX89061.1"/>
    </source>
</evidence>
<protein>
    <recommendedName>
        <fullName evidence="1">Sensor histidine kinase NatK-like C-terminal domain-containing protein</fullName>
    </recommendedName>
</protein>
<keyword evidence="2" id="KW-0614">Plasmid</keyword>
<dbReference type="EMBL" id="MK285071">
    <property type="protein sequence ID" value="QAX89061.1"/>
    <property type="molecule type" value="Genomic_DNA"/>
</dbReference>
<evidence type="ECO:0000259" key="1">
    <source>
        <dbReference type="Pfam" id="PF14501"/>
    </source>
</evidence>
<dbReference type="Pfam" id="PF14501">
    <property type="entry name" value="HATPase_c_5"/>
    <property type="match status" value="1"/>
</dbReference>
<dbReference type="GO" id="GO:0042802">
    <property type="term" value="F:identical protein binding"/>
    <property type="evidence" value="ECO:0007669"/>
    <property type="project" value="TreeGrafter"/>
</dbReference>
<dbReference type="PANTHER" id="PTHR40448">
    <property type="entry name" value="TWO-COMPONENT SENSOR HISTIDINE KINASE"/>
    <property type="match status" value="1"/>
</dbReference>
<dbReference type="AlphaFoldDB" id="A0A411AMF3"/>
<dbReference type="RefSeq" id="WP_195962418.1">
    <property type="nucleotide sequence ID" value="NZ_CATNXF010000013.1"/>
</dbReference>
<proteinExistence type="predicted"/>
<dbReference type="PANTHER" id="PTHR40448:SF1">
    <property type="entry name" value="TWO-COMPONENT SENSOR HISTIDINE KINASE"/>
    <property type="match status" value="1"/>
</dbReference>
<dbReference type="Gene3D" id="3.30.565.10">
    <property type="entry name" value="Histidine kinase-like ATPase, C-terminal domain"/>
    <property type="match status" value="1"/>
</dbReference>
<dbReference type="InterPro" id="IPR036890">
    <property type="entry name" value="HATPase_C_sf"/>
</dbReference>
<sequence>MIYLLTVLEMVSAFIFYNILFNHDFKKKLFVKILVSILLATIFYFLPFDKNSLILISIFVVQGLILSFIDKKEVFISIIEISSSSLIVAIIELIGGGLIFTLVIGKELNDYFILFILAIFFIIGIFLINQFNKRIDVNLEKYLNNNRLLCIFIINVLVFLLFVLIGKEEIAYFNKLYFEYIVLGLFLILANSYCYKHLYKDLQIKRELEINAQYQYVIEELLDKFREDEHEYKNHLNTLNAMVALSDDYELKSNVSEYIMNIKEQEKYSRLKYIKSTILKAILYNKIIVCEEKGIKFTYDVICDFDEAPLDNTEQTILLNNLLNNAIEAVEMLSKKYINLKIVQGVKYEVMVENNLGENVIINQSEMFKKGMSSKGKGRGFGLYNIKKIVERYKGTIQLSTNKSFFRIQVTI</sequence>